<keyword evidence="6 7" id="KW-0687">Ribonucleoprotein</keyword>
<dbReference type="GO" id="GO:0008312">
    <property type="term" value="F:7S RNA binding"/>
    <property type="evidence" value="ECO:0007669"/>
    <property type="project" value="UniProtKB-UniRule"/>
</dbReference>
<keyword evidence="3 7" id="KW-0963">Cytoplasm</keyword>
<dbReference type="Pfam" id="PF02290">
    <property type="entry name" value="SRP14"/>
    <property type="match status" value="1"/>
</dbReference>
<comment type="function">
    <text evidence="7">Component of the signal recognition particle (SRP) complex, a ribonucleoprotein complex that mediates the cotranslational targeting of secretory and membrane proteins to the endoplasmic reticulum (ER).</text>
</comment>
<dbReference type="InterPro" id="IPR009018">
    <property type="entry name" value="Signal_recog_particle_SRP9/14"/>
</dbReference>
<sequence>MQLVDNDTFLSQLTALFDSSKDKGTIWLTHKRLSYDGEDAVMADAQASEDSREYRCLLRVTDGGSNKFSTEVEPGQLEKFHAAYGALLKASMTTLRKRDKKREKTRAEQAAQRKKKMTEPVVLDAPKRGNGRRKRQRQVKATLKQQESQQKFKEREEAQRKAQTS</sequence>
<reference evidence="9" key="2">
    <citation type="submission" date="2021-10" db="EMBL/GenBank/DDBJ databases">
        <title>Phylogenomics reveals ancestral predisposition of the termite-cultivated fungus Termitomyces towards a domesticated lifestyle.</title>
        <authorList>
            <person name="Auxier B."/>
            <person name="Grum-Grzhimaylo A."/>
            <person name="Cardenas M.E."/>
            <person name="Lodge J.D."/>
            <person name="Laessoe T."/>
            <person name="Pedersen O."/>
            <person name="Smith M.E."/>
            <person name="Kuyper T.W."/>
            <person name="Franco-Molano E.A."/>
            <person name="Baroni T.J."/>
            <person name="Aanen D.K."/>
        </authorList>
    </citation>
    <scope>NUCLEOTIDE SEQUENCE</scope>
    <source>
        <strain evidence="9">AP01</strain>
        <tissue evidence="9">Mycelium</tissue>
    </source>
</reference>
<evidence type="ECO:0000256" key="4">
    <source>
        <dbReference type="ARBA" id="ARBA00022884"/>
    </source>
</evidence>
<keyword evidence="10" id="KW-1185">Reference proteome</keyword>
<evidence type="ECO:0000256" key="6">
    <source>
        <dbReference type="ARBA" id="ARBA00023274"/>
    </source>
</evidence>
<evidence type="ECO:0000256" key="3">
    <source>
        <dbReference type="ARBA" id="ARBA00022490"/>
    </source>
</evidence>
<keyword evidence="5 7" id="KW-0733">Signal recognition particle</keyword>
<dbReference type="EMBL" id="JABCKV010000083">
    <property type="protein sequence ID" value="KAG5644091.1"/>
    <property type="molecule type" value="Genomic_DNA"/>
</dbReference>
<name>A0A9P7G6J3_9AGAR</name>
<dbReference type="PANTHER" id="PTHR12013">
    <property type="entry name" value="SIGNAL RECOGNITION PARTICLE 14 KD PROTEIN"/>
    <property type="match status" value="1"/>
</dbReference>
<accession>A0A9P7G6J3</accession>
<dbReference type="SUPFAM" id="SSF54762">
    <property type="entry name" value="Signal recognition particle alu RNA binding heterodimer, SRP9/14"/>
    <property type="match status" value="1"/>
</dbReference>
<evidence type="ECO:0000256" key="1">
    <source>
        <dbReference type="ARBA" id="ARBA00004496"/>
    </source>
</evidence>
<dbReference type="GO" id="GO:0030942">
    <property type="term" value="F:endoplasmic reticulum signal peptide binding"/>
    <property type="evidence" value="ECO:0007669"/>
    <property type="project" value="UniProtKB-UniRule"/>
</dbReference>
<evidence type="ECO:0000256" key="5">
    <source>
        <dbReference type="ARBA" id="ARBA00023135"/>
    </source>
</evidence>
<comment type="subcellular location">
    <subcellularLocation>
        <location evidence="1 7">Cytoplasm</location>
    </subcellularLocation>
</comment>
<feature type="compositionally biased region" description="Basic residues" evidence="8">
    <location>
        <begin position="129"/>
        <end position="138"/>
    </location>
</feature>
<evidence type="ECO:0000313" key="10">
    <source>
        <dbReference type="Proteomes" id="UP000775547"/>
    </source>
</evidence>
<comment type="caution">
    <text evidence="9">The sequence shown here is derived from an EMBL/GenBank/DDBJ whole genome shotgun (WGS) entry which is preliminary data.</text>
</comment>
<dbReference type="AlphaFoldDB" id="A0A9P7G6J3"/>
<dbReference type="OrthoDB" id="19209at2759"/>
<comment type="similarity">
    <text evidence="2 7">Belongs to the SRP14 family.</text>
</comment>
<gene>
    <name evidence="9" type="ORF">DXG03_009110</name>
</gene>
<organism evidence="9 10">
    <name type="scientific">Asterophora parasitica</name>
    <dbReference type="NCBI Taxonomy" id="117018"/>
    <lineage>
        <taxon>Eukaryota</taxon>
        <taxon>Fungi</taxon>
        <taxon>Dikarya</taxon>
        <taxon>Basidiomycota</taxon>
        <taxon>Agaricomycotina</taxon>
        <taxon>Agaricomycetes</taxon>
        <taxon>Agaricomycetidae</taxon>
        <taxon>Agaricales</taxon>
        <taxon>Tricholomatineae</taxon>
        <taxon>Lyophyllaceae</taxon>
        <taxon>Asterophora</taxon>
    </lineage>
</organism>
<evidence type="ECO:0000256" key="8">
    <source>
        <dbReference type="SAM" id="MobiDB-lite"/>
    </source>
</evidence>
<dbReference type="Proteomes" id="UP000775547">
    <property type="component" value="Unassembled WGS sequence"/>
</dbReference>
<protein>
    <recommendedName>
        <fullName evidence="7">Signal recognition particle subunit SRP14</fullName>
    </recommendedName>
    <alternativeName>
        <fullName evidence="7">Signal recognition particle 14 kDa protein</fullName>
    </alternativeName>
</protein>
<dbReference type="GO" id="GO:0005786">
    <property type="term" value="C:signal recognition particle, endoplasmic reticulum targeting"/>
    <property type="evidence" value="ECO:0007669"/>
    <property type="project" value="UniProtKB-UniRule"/>
</dbReference>
<reference evidence="9" key="1">
    <citation type="submission" date="2020-07" db="EMBL/GenBank/DDBJ databases">
        <authorList>
            <person name="Nieuwenhuis M."/>
            <person name="Van De Peppel L.J.J."/>
        </authorList>
    </citation>
    <scope>NUCLEOTIDE SEQUENCE</scope>
    <source>
        <strain evidence="9">AP01</strain>
        <tissue evidence="9">Mycelium</tissue>
    </source>
</reference>
<evidence type="ECO:0000256" key="2">
    <source>
        <dbReference type="ARBA" id="ARBA00010349"/>
    </source>
</evidence>
<evidence type="ECO:0000256" key="7">
    <source>
        <dbReference type="RuleBase" id="RU368100"/>
    </source>
</evidence>
<dbReference type="InterPro" id="IPR003210">
    <property type="entry name" value="Signal_recog_particle_SRP14"/>
</dbReference>
<feature type="compositionally biased region" description="Basic residues" evidence="8">
    <location>
        <begin position="95"/>
        <end position="104"/>
    </location>
</feature>
<feature type="compositionally biased region" description="Basic and acidic residues" evidence="8">
    <location>
        <begin position="150"/>
        <end position="165"/>
    </location>
</feature>
<comment type="subunit">
    <text evidence="7">Component of a fungal signal recognition particle (SRP) complex that consists of a 7SL RNA molecule (scR1) and at least six protein subunits: SRP72, SRP68, SRP54, SEC65, SRP21 and SRP14.</text>
</comment>
<feature type="region of interest" description="Disordered" evidence="8">
    <location>
        <begin position="94"/>
        <end position="165"/>
    </location>
</feature>
<evidence type="ECO:0000313" key="9">
    <source>
        <dbReference type="EMBL" id="KAG5644091.1"/>
    </source>
</evidence>
<proteinExistence type="inferred from homology"/>
<dbReference type="GO" id="GO:0006614">
    <property type="term" value="P:SRP-dependent cotranslational protein targeting to membrane"/>
    <property type="evidence" value="ECO:0007669"/>
    <property type="project" value="UniProtKB-UniRule"/>
</dbReference>
<keyword evidence="4 7" id="KW-0694">RNA-binding</keyword>
<dbReference type="Gene3D" id="3.30.720.10">
    <property type="entry name" value="Signal recognition particle alu RNA binding heterodimer, srp9/1"/>
    <property type="match status" value="1"/>
</dbReference>